<dbReference type="EMBL" id="JAODUP010000106">
    <property type="protein sequence ID" value="KAK2162025.1"/>
    <property type="molecule type" value="Genomic_DNA"/>
</dbReference>
<dbReference type="AlphaFoldDB" id="A0AAD9N9P0"/>
<evidence type="ECO:0000256" key="1">
    <source>
        <dbReference type="SAM" id="MobiDB-lite"/>
    </source>
</evidence>
<keyword evidence="3" id="KW-1185">Reference proteome</keyword>
<dbReference type="Proteomes" id="UP001208570">
    <property type="component" value="Unassembled WGS sequence"/>
</dbReference>
<feature type="compositionally biased region" description="Polar residues" evidence="1">
    <location>
        <begin position="610"/>
        <end position="622"/>
    </location>
</feature>
<feature type="compositionally biased region" description="Polar residues" evidence="1">
    <location>
        <begin position="664"/>
        <end position="674"/>
    </location>
</feature>
<feature type="compositionally biased region" description="Pro residues" evidence="1">
    <location>
        <begin position="755"/>
        <end position="765"/>
    </location>
</feature>
<evidence type="ECO:0000313" key="3">
    <source>
        <dbReference type="Proteomes" id="UP001208570"/>
    </source>
</evidence>
<reference evidence="2" key="1">
    <citation type="journal article" date="2023" name="Mol. Biol. Evol.">
        <title>Third-Generation Sequencing Reveals the Adaptive Role of the Epigenome in Three Deep-Sea Polychaetes.</title>
        <authorList>
            <person name="Perez M."/>
            <person name="Aroh O."/>
            <person name="Sun Y."/>
            <person name="Lan Y."/>
            <person name="Juniper S.K."/>
            <person name="Young C.R."/>
            <person name="Angers B."/>
            <person name="Qian P.Y."/>
        </authorList>
    </citation>
    <scope>NUCLEOTIDE SEQUENCE</scope>
    <source>
        <strain evidence="2">P08H-3</strain>
    </source>
</reference>
<feature type="region of interest" description="Disordered" evidence="1">
    <location>
        <begin position="610"/>
        <end position="676"/>
    </location>
</feature>
<sequence length="804" mass="88687">MRTLEDVIAGKRYCAFVIRSHIVRLISARVPRTRRQRPTRGRTPKRTRIRCGGVVVFLAKTPKGHRSLIMTEPYLVAMEHADFHAQAILRKHIRNRPLAHIENHYRYVPPQPVLSCRTVEVDISGTRTYRAKSAAEIIEEQQRLIHHVYRQASLHLRPLMANDRYLASLVYGAVQSTTDQCLAQNAASAPTRKNPVDYKQITNTTPLKSLNIRGNQPLTPRKPRPATGINKKTTTIVLKPRPNTALGTLSSRSAQSRTFPHEFQDDLDWHETSTAYQTTNKQLREQWSTENHSLDEGQFIRGKKDRQLNSLDPRSGNQWLLFGAGQDSTNSGIVDAFTVMKPDGDVYSIDGTTGSQVARKLQKGDKIRVGINGKVHSHTVRIKQWAAEHEKKLREAEERTRGRSGCPVPLCWDDQMKQESIKIVSPGASGDDDKFKNSFESHLVVVNDTPGSSQNHLAPKKSVKINEGYKVKVRSKVQNASQHAPSQRVTASISIDKRSAEFEREIENLTYEDILQMKVQLSQSRKTIETAEVSNCCETPSVKKSVEVERRSSPDKQEQKTETEIVAKPVDNVSESMERNSKVNRSATPTSHHSIQSGLDDLVVGSVAAGSTPSRSARTVGSAQLAESGPTSRSVRPIGSARPDSRSLSRVSSAGRPPPVKANQWRSAPNSVMNGTRDPEYIQIAQKLPVPRPQSQQSLGSVVPGASLKDAIDSVTSCNRPLYSPDGSMLEDDILSIADDTVPLVASEDLNPSPLATPPPSPSPVPEYAFDIPTAGALESDANSVVTPGDLDRELNLSVISDGT</sequence>
<feature type="compositionally biased region" description="Basic and acidic residues" evidence="1">
    <location>
        <begin position="544"/>
        <end position="565"/>
    </location>
</feature>
<gene>
    <name evidence="2" type="ORF">LSH36_106g04003</name>
</gene>
<proteinExistence type="predicted"/>
<protein>
    <submittedName>
        <fullName evidence="2">Uncharacterized protein</fullName>
    </submittedName>
</protein>
<feature type="region of interest" description="Disordered" evidence="1">
    <location>
        <begin position="543"/>
        <end position="598"/>
    </location>
</feature>
<name>A0AAD9N9P0_9ANNE</name>
<accession>A0AAD9N9P0</accession>
<evidence type="ECO:0000313" key="2">
    <source>
        <dbReference type="EMBL" id="KAK2162025.1"/>
    </source>
</evidence>
<feature type="region of interest" description="Disordered" evidence="1">
    <location>
        <begin position="745"/>
        <end position="770"/>
    </location>
</feature>
<comment type="caution">
    <text evidence="2">The sequence shown here is derived from an EMBL/GenBank/DDBJ whole genome shotgun (WGS) entry which is preliminary data.</text>
</comment>
<feature type="compositionally biased region" description="Polar residues" evidence="1">
    <location>
        <begin position="583"/>
        <end position="597"/>
    </location>
</feature>
<organism evidence="2 3">
    <name type="scientific">Paralvinella palmiformis</name>
    <dbReference type="NCBI Taxonomy" id="53620"/>
    <lineage>
        <taxon>Eukaryota</taxon>
        <taxon>Metazoa</taxon>
        <taxon>Spiralia</taxon>
        <taxon>Lophotrochozoa</taxon>
        <taxon>Annelida</taxon>
        <taxon>Polychaeta</taxon>
        <taxon>Sedentaria</taxon>
        <taxon>Canalipalpata</taxon>
        <taxon>Terebellida</taxon>
        <taxon>Terebelliformia</taxon>
        <taxon>Alvinellidae</taxon>
        <taxon>Paralvinella</taxon>
    </lineage>
</organism>